<gene>
    <name evidence="1" type="ORF">L195_g058053</name>
</gene>
<organism evidence="1 2">
    <name type="scientific">Trifolium pratense</name>
    <name type="common">Red clover</name>
    <dbReference type="NCBI Taxonomy" id="57577"/>
    <lineage>
        <taxon>Eukaryota</taxon>
        <taxon>Viridiplantae</taxon>
        <taxon>Streptophyta</taxon>
        <taxon>Embryophyta</taxon>
        <taxon>Tracheophyta</taxon>
        <taxon>Spermatophyta</taxon>
        <taxon>Magnoliopsida</taxon>
        <taxon>eudicotyledons</taxon>
        <taxon>Gunneridae</taxon>
        <taxon>Pentapetalae</taxon>
        <taxon>rosids</taxon>
        <taxon>fabids</taxon>
        <taxon>Fabales</taxon>
        <taxon>Fabaceae</taxon>
        <taxon>Papilionoideae</taxon>
        <taxon>50 kb inversion clade</taxon>
        <taxon>NPAAA clade</taxon>
        <taxon>Hologalegina</taxon>
        <taxon>IRL clade</taxon>
        <taxon>Trifolieae</taxon>
        <taxon>Trifolium</taxon>
    </lineage>
</organism>
<reference evidence="1 2" key="2">
    <citation type="journal article" date="2017" name="Front. Plant Sci.">
        <title>Gene Classification and Mining of Molecular Markers Useful in Red Clover (Trifolium pratense) Breeding.</title>
        <authorList>
            <person name="Istvanek J."/>
            <person name="Dluhosova J."/>
            <person name="Dluhos P."/>
            <person name="Patkova L."/>
            <person name="Nedelnik J."/>
            <person name="Repkova J."/>
        </authorList>
    </citation>
    <scope>NUCLEOTIDE SEQUENCE [LARGE SCALE GENOMIC DNA]</scope>
    <source>
        <strain evidence="2">cv. Tatra</strain>
        <tissue evidence="1">Young leaves</tissue>
    </source>
</reference>
<feature type="non-terminal residue" evidence="1">
    <location>
        <position position="145"/>
    </location>
</feature>
<dbReference type="AlphaFoldDB" id="A0A2K3JQ00"/>
<sequence length="145" mass="15908">MVTEDVYGEQGEKIHKTNTGTEHMKSIVLDSFEYSQCEDLKNSEILSFDIVEVDKSSFTKEMCCPKSQEQLPGDLPNGPSTCCASELEFKNRPPDYDACVPDSVLDDMSPPDVCIPDSVLDDMSPAHDSFNSLKNGLSAGQDFTG</sequence>
<comment type="caution">
    <text evidence="1">The sequence shown here is derived from an EMBL/GenBank/DDBJ whole genome shotgun (WGS) entry which is preliminary data.</text>
</comment>
<dbReference type="ExpressionAtlas" id="A0A2K3JQ00">
    <property type="expression patterns" value="baseline"/>
</dbReference>
<evidence type="ECO:0000313" key="2">
    <source>
        <dbReference type="Proteomes" id="UP000236291"/>
    </source>
</evidence>
<proteinExistence type="predicted"/>
<protein>
    <submittedName>
        <fullName evidence="1">Uncharacterized protein</fullName>
    </submittedName>
</protein>
<reference evidence="1 2" key="1">
    <citation type="journal article" date="2014" name="Am. J. Bot.">
        <title>Genome assembly and annotation for red clover (Trifolium pratense; Fabaceae).</title>
        <authorList>
            <person name="Istvanek J."/>
            <person name="Jaros M."/>
            <person name="Krenek A."/>
            <person name="Repkova J."/>
        </authorList>
    </citation>
    <scope>NUCLEOTIDE SEQUENCE [LARGE SCALE GENOMIC DNA]</scope>
    <source>
        <strain evidence="2">cv. Tatra</strain>
        <tissue evidence="1">Young leaves</tissue>
    </source>
</reference>
<dbReference type="Proteomes" id="UP000236291">
    <property type="component" value="Unassembled WGS sequence"/>
</dbReference>
<name>A0A2K3JQ00_TRIPR</name>
<evidence type="ECO:0000313" key="1">
    <source>
        <dbReference type="EMBL" id="PNX56121.1"/>
    </source>
</evidence>
<accession>A0A2K3JQ00</accession>
<dbReference type="EMBL" id="ASHM01118429">
    <property type="protein sequence ID" value="PNX56121.1"/>
    <property type="molecule type" value="Genomic_DNA"/>
</dbReference>